<dbReference type="SMART" id="SM00271">
    <property type="entry name" value="DnaJ"/>
    <property type="match status" value="1"/>
</dbReference>
<feature type="non-terminal residue" evidence="2">
    <location>
        <position position="1"/>
    </location>
</feature>
<dbReference type="HOGENOM" id="CLU_017633_18_2_1"/>
<evidence type="ECO:0000259" key="1">
    <source>
        <dbReference type="PROSITE" id="PS50076"/>
    </source>
</evidence>
<dbReference type="OMA" id="MFVDINE"/>
<organism evidence="2 3">
    <name type="scientific">Lottia gigantea</name>
    <name type="common">Giant owl limpet</name>
    <dbReference type="NCBI Taxonomy" id="225164"/>
    <lineage>
        <taxon>Eukaryota</taxon>
        <taxon>Metazoa</taxon>
        <taxon>Spiralia</taxon>
        <taxon>Lophotrochozoa</taxon>
        <taxon>Mollusca</taxon>
        <taxon>Gastropoda</taxon>
        <taxon>Patellogastropoda</taxon>
        <taxon>Lottioidea</taxon>
        <taxon>Lottiidae</taxon>
        <taxon>Lottia</taxon>
    </lineage>
</organism>
<dbReference type="InterPro" id="IPR052763">
    <property type="entry name" value="DnaJ_C4"/>
</dbReference>
<dbReference type="Proteomes" id="UP000030746">
    <property type="component" value="Unassembled WGS sequence"/>
</dbReference>
<dbReference type="KEGG" id="lgi:LOTGIDRAFT_88834"/>
<dbReference type="SUPFAM" id="SSF46565">
    <property type="entry name" value="Chaperone J-domain"/>
    <property type="match status" value="1"/>
</dbReference>
<dbReference type="PRINTS" id="PR00625">
    <property type="entry name" value="JDOMAIN"/>
</dbReference>
<dbReference type="PROSITE" id="PS50076">
    <property type="entry name" value="DNAJ_2"/>
    <property type="match status" value="1"/>
</dbReference>
<dbReference type="InterPro" id="IPR036869">
    <property type="entry name" value="J_dom_sf"/>
</dbReference>
<feature type="non-terminal residue" evidence="2">
    <location>
        <position position="82"/>
    </location>
</feature>
<feature type="domain" description="J" evidence="1">
    <location>
        <begin position="3"/>
        <end position="68"/>
    </location>
</feature>
<dbReference type="CTD" id="20252811"/>
<dbReference type="PANTHER" id="PTHR44825">
    <property type="match status" value="1"/>
</dbReference>
<evidence type="ECO:0000313" key="2">
    <source>
        <dbReference type="EMBL" id="ESO86749.1"/>
    </source>
</evidence>
<dbReference type="Gene3D" id="1.10.287.110">
    <property type="entry name" value="DnaJ domain"/>
    <property type="match status" value="1"/>
</dbReference>
<evidence type="ECO:0000313" key="3">
    <source>
        <dbReference type="Proteomes" id="UP000030746"/>
    </source>
</evidence>
<dbReference type="InterPro" id="IPR001623">
    <property type="entry name" value="DnaJ_domain"/>
</dbReference>
<dbReference type="OrthoDB" id="552049at2759"/>
<dbReference type="GeneID" id="20252811"/>
<sequence>EQDYYKILGVGRRATTTEIRNAFIEKSKKLHPDKNQNDPKKHDKFVKLNQAYTILSNSTTRDEYDIQDFEGKHHNYEDQYES</sequence>
<dbReference type="PANTHER" id="PTHR44825:SF1">
    <property type="entry name" value="DNAJ HOMOLOG SUBFAMILY C MEMBER 4"/>
    <property type="match status" value="1"/>
</dbReference>
<dbReference type="CDD" id="cd06257">
    <property type="entry name" value="DnaJ"/>
    <property type="match status" value="1"/>
</dbReference>
<dbReference type="RefSeq" id="XP_009062449.1">
    <property type="nucleotide sequence ID" value="XM_009064201.1"/>
</dbReference>
<dbReference type="STRING" id="225164.V4BDK3"/>
<dbReference type="EMBL" id="KB202990">
    <property type="protein sequence ID" value="ESO86749.1"/>
    <property type="molecule type" value="Genomic_DNA"/>
</dbReference>
<accession>V4BDK3</accession>
<dbReference type="AlphaFoldDB" id="V4BDK3"/>
<name>V4BDK3_LOTGI</name>
<gene>
    <name evidence="2" type="ORF">LOTGIDRAFT_88834</name>
</gene>
<keyword evidence="3" id="KW-1185">Reference proteome</keyword>
<dbReference type="Pfam" id="PF00226">
    <property type="entry name" value="DnaJ"/>
    <property type="match status" value="1"/>
</dbReference>
<reference evidence="2 3" key="1">
    <citation type="journal article" date="2013" name="Nature">
        <title>Insights into bilaterian evolution from three spiralian genomes.</title>
        <authorList>
            <person name="Simakov O."/>
            <person name="Marletaz F."/>
            <person name="Cho S.J."/>
            <person name="Edsinger-Gonzales E."/>
            <person name="Havlak P."/>
            <person name="Hellsten U."/>
            <person name="Kuo D.H."/>
            <person name="Larsson T."/>
            <person name="Lv J."/>
            <person name="Arendt D."/>
            <person name="Savage R."/>
            <person name="Osoegawa K."/>
            <person name="de Jong P."/>
            <person name="Grimwood J."/>
            <person name="Chapman J.A."/>
            <person name="Shapiro H."/>
            <person name="Aerts A."/>
            <person name="Otillar R.P."/>
            <person name="Terry A.Y."/>
            <person name="Boore J.L."/>
            <person name="Grigoriev I.V."/>
            <person name="Lindberg D.R."/>
            <person name="Seaver E.C."/>
            <person name="Weisblat D.A."/>
            <person name="Putnam N.H."/>
            <person name="Rokhsar D.S."/>
        </authorList>
    </citation>
    <scope>NUCLEOTIDE SEQUENCE [LARGE SCALE GENOMIC DNA]</scope>
</reference>
<protein>
    <recommendedName>
        <fullName evidence="1">J domain-containing protein</fullName>
    </recommendedName>
</protein>
<proteinExistence type="predicted"/>